<organism evidence="2 3">
    <name type="scientific">Geobacter benzoatilyticus</name>
    <dbReference type="NCBI Taxonomy" id="2815309"/>
    <lineage>
        <taxon>Bacteria</taxon>
        <taxon>Pseudomonadati</taxon>
        <taxon>Thermodesulfobacteriota</taxon>
        <taxon>Desulfuromonadia</taxon>
        <taxon>Geobacterales</taxon>
        <taxon>Geobacteraceae</taxon>
        <taxon>Geobacter</taxon>
    </lineage>
</organism>
<dbReference type="EMBL" id="CP071382">
    <property type="protein sequence ID" value="QSV46000.1"/>
    <property type="molecule type" value="Genomic_DNA"/>
</dbReference>
<dbReference type="InterPro" id="IPR003399">
    <property type="entry name" value="Mce/MlaD"/>
</dbReference>
<dbReference type="RefSeq" id="WP_207163789.1">
    <property type="nucleotide sequence ID" value="NZ_CP071382.1"/>
</dbReference>
<evidence type="ECO:0000313" key="2">
    <source>
        <dbReference type="EMBL" id="QSV46000.1"/>
    </source>
</evidence>
<feature type="domain" description="Mce/MlaD" evidence="1">
    <location>
        <begin position="37"/>
        <end position="134"/>
    </location>
</feature>
<dbReference type="PANTHER" id="PTHR33371">
    <property type="entry name" value="INTERMEMBRANE PHOSPHOLIPID TRANSPORT SYSTEM BINDING PROTEIN MLAD-RELATED"/>
    <property type="match status" value="1"/>
</dbReference>
<reference evidence="2 3" key="1">
    <citation type="submission" date="2021-03" db="EMBL/GenBank/DDBJ databases">
        <title>Geobacter metallireducens gen. nov. sp. nov., a microorganism capable of coupling the complete oxidation of organic compounds to the reduction of iron and other metals.</title>
        <authorList>
            <person name="Li Y."/>
        </authorList>
    </citation>
    <scope>NUCLEOTIDE SEQUENCE [LARGE SCALE GENOMIC DNA]</scope>
    <source>
        <strain evidence="2 3">Jerry-YX</strain>
    </source>
</reference>
<dbReference type="Proteomes" id="UP000663651">
    <property type="component" value="Chromosome"/>
</dbReference>
<gene>
    <name evidence="2" type="ORF">JZM60_01510</name>
</gene>
<dbReference type="PANTHER" id="PTHR33371:SF4">
    <property type="entry name" value="INTERMEMBRANE PHOSPHOLIPID TRANSPORT SYSTEM BINDING PROTEIN MLAD"/>
    <property type="match status" value="1"/>
</dbReference>
<dbReference type="Pfam" id="PF02470">
    <property type="entry name" value="MlaD"/>
    <property type="match status" value="1"/>
</dbReference>
<evidence type="ECO:0000313" key="3">
    <source>
        <dbReference type="Proteomes" id="UP000663651"/>
    </source>
</evidence>
<name>A0ABX7Q4N7_9BACT</name>
<proteinExistence type="predicted"/>
<accession>A0ABX7Q4N7</accession>
<keyword evidence="3" id="KW-1185">Reference proteome</keyword>
<evidence type="ECO:0000259" key="1">
    <source>
        <dbReference type="Pfam" id="PF02470"/>
    </source>
</evidence>
<dbReference type="InterPro" id="IPR052336">
    <property type="entry name" value="MlaD_Phospholipid_Transporter"/>
</dbReference>
<protein>
    <submittedName>
        <fullName evidence="2">MCE family protein</fullName>
    </submittedName>
</protein>
<sequence>MSIKASKALIGAFVLGGICLVVAGVAVFGSGKLFSSTKKFVMYFDGSVKGLSVGAPVVFRGVKVGSVVDIVLQGNLHDMTFKVPVVAEIEVDRFNMTDGTADSTNYYKPLIDRGLRAQLQAQSLLTGQLMVDFDFHPDKLARFVSDDTGYPQIPTIPSTAEDLTRRIGELPLRQLVERANAVVGGLERLLNSPHMQETPRSLNLAAADMRTLLKSIDREVALLSADARGAIGAATSTIRHADRVLAFEEGAPAETMKNLNETLAQARTSLRTLDETLDAVRSAASDERSLYQLRHALKDMGEASRSLGALVDYLDRHPEALLRGKTTVEEK</sequence>